<feature type="domain" description="C2H2-type" evidence="3">
    <location>
        <begin position="526"/>
        <end position="553"/>
    </location>
</feature>
<keyword evidence="1" id="KW-0863">Zinc-finger</keyword>
<sequence length="1406" mass="163501">MDHNTLFALQSTSSIVNKFSQHNSRLMKTGYKRIRPLCNEMNLKKMNRTDNDDNDVDEDDSMEDQRINIQNDNLKQQQQYHQEQDVITHQSVLHRSLAECLKRLCNEIQCNQFLPITMNSSMNTDTINSINNDYTNCITTSITTPTPTSTITDTNVSTYPNQALDLSITSNMTSNESISNDSLNIINTFKNNLSPSPTLSSYYSLNSNSNNFASRTLSSSSSDSSTSLMSSFSSNTMSQQEYQQKNTVSLTNITNQTDSLINSLNYESSNIINANINNSNDSCSQQQTTPYDSSNIINTAQTLLFPGLTSTIFNLPSCLTCTNTLTPMKSVTDQLIKEKVEQDEIQEELFTKISKAIYLHQNELSHYDNTTTTTTNTNTTNTTNNSNINSNPSTIINNIFNPTEFILNYATNYYLHGIHQPINNKYLIEEEEDIVEGEEGEDMKKDEISTCTSPDETILKEFDNELSSKRVDSSDMEQLDLKTTSLWLTESDIHSIPNLVESIKKYHSNDECGFDVCRSSKLREHYHCSICNKIILRREEMIRHAKWHRKREESMQYGFMRYSPCDDCTIISCPHNGRQTHYHCMQSNCDKVYVSTSDVQMHANYHRKDAVIIQEGFQRFRATEDCGITKCPFYKECTTHFHCRRSNCHFTFKNKADMEKHKVHHQKNDRFAQDGFRRYIKCENCDFPDCQYSGVINHIHCIRPGCDYVIHSSSQIMSHKRKHDKHITSFSPNCINILYHNNINQTFSSSNKINNNNNNHNNNNEDLINNNNNNNEINKNNNFNIDPTLIDSLEIHKSILIPLNNNLKQSFKNQSILLSNHNLNYEHNLNLNLNSNFNHIDLLFTNDYLNKIIKFINLCIYQRNHWEKSLINNFNYENLLLYKKIDKILITIYQSYNQYTKKCSWPKCHSNINIDIAIPTTTPTTNTTTTTTNSSSINSNDSNFNGNDNDNKQQYEKCLKPWCKYWLSHLWDICLSYYTYIECNQLNCSMKSTTTTTNTTDNNNNGHIHCYYWPKCNFIHSIKDLNFQLLYEHLLTHNEQLINKLINLIHNYKQFNYNENQINYYYVAMDTTLINSKRRGRPPKYAKHIYVPHINPPEHLCIDNKYTTDLTYSMFFDTLEFDNKTILRNPYDYNNNPFKHIKYAVKLYLTGEICPDINCPYYITQEQHYHCVKPRCYMATNNLDLINIHRREFHQYHIIENGFEYYDISINCRRPICHNNKINKHFHCCYPNCDYTFIRANTMKQHIKKHTENLKKSIKNIKNKNNQFIATMVTNNISKLFPQSKELPITLNNIHNENMGNHSLLSINNNNNIIIKKDCIEDSSLPECLPIWAPTAVSAAAAAAMVTTINDVKKIESMSSSIKIDCSSKCTNEYSTGHNLVQELTIHYQFTEKNNQFSILWLFIIE</sequence>
<protein>
    <recommendedName>
        <fullName evidence="3">C2H2-type domain-containing protein</fullName>
    </recommendedName>
</protein>
<dbReference type="GO" id="GO:0000977">
    <property type="term" value="F:RNA polymerase II transcription regulatory region sequence-specific DNA binding"/>
    <property type="evidence" value="ECO:0007669"/>
    <property type="project" value="TreeGrafter"/>
</dbReference>
<evidence type="ECO:0000259" key="3">
    <source>
        <dbReference type="PROSITE" id="PS50157"/>
    </source>
</evidence>
<keyword evidence="4" id="KW-1185">Reference proteome</keyword>
<proteinExistence type="predicted"/>
<keyword evidence="1" id="KW-0862">Zinc</keyword>
<dbReference type="GO" id="GO:0008270">
    <property type="term" value="F:zinc ion binding"/>
    <property type="evidence" value="ECO:0007669"/>
    <property type="project" value="UniProtKB-KW"/>
</dbReference>
<dbReference type="GO" id="GO:0045664">
    <property type="term" value="P:regulation of neuron differentiation"/>
    <property type="evidence" value="ECO:0007669"/>
    <property type="project" value="TreeGrafter"/>
</dbReference>
<dbReference type="InterPro" id="IPR013087">
    <property type="entry name" value="Znf_C2H2_type"/>
</dbReference>
<dbReference type="GO" id="GO:0045944">
    <property type="term" value="P:positive regulation of transcription by RNA polymerase II"/>
    <property type="evidence" value="ECO:0007669"/>
    <property type="project" value="TreeGrafter"/>
</dbReference>
<feature type="domain" description="C2H2-type" evidence="3">
    <location>
        <begin position="1226"/>
        <end position="1255"/>
    </location>
</feature>
<feature type="region of interest" description="Disordered" evidence="2">
    <location>
        <begin position="925"/>
        <end position="947"/>
    </location>
</feature>
<evidence type="ECO:0000256" key="1">
    <source>
        <dbReference type="PROSITE-ProRule" id="PRU00042"/>
    </source>
</evidence>
<evidence type="ECO:0000313" key="4">
    <source>
        <dbReference type="Proteomes" id="UP000050792"/>
    </source>
</evidence>
<dbReference type="PANTHER" id="PTHR12451:SF0">
    <property type="entry name" value="ZINC FINGER PROTEIN CASTOR HOMOLOG 1"/>
    <property type="match status" value="1"/>
</dbReference>
<dbReference type="InterPro" id="IPR040373">
    <property type="entry name" value="CASZ1"/>
</dbReference>
<dbReference type="WBParaSite" id="SRDH1_84310.2">
    <property type="protein sequence ID" value="SRDH1_84310.2"/>
    <property type="gene ID" value="SRDH1_84310"/>
</dbReference>
<accession>A0AA85GAP6</accession>
<dbReference type="GO" id="GO:0000981">
    <property type="term" value="F:DNA-binding transcription factor activity, RNA polymerase II-specific"/>
    <property type="evidence" value="ECO:0007669"/>
    <property type="project" value="TreeGrafter"/>
</dbReference>
<reference evidence="5" key="2">
    <citation type="submission" date="2023-11" db="UniProtKB">
        <authorList>
            <consortium name="WormBaseParasite"/>
        </authorList>
    </citation>
    <scope>IDENTIFICATION</scope>
</reference>
<dbReference type="SMART" id="SM00355">
    <property type="entry name" value="ZnF_C2H2"/>
    <property type="match status" value="6"/>
</dbReference>
<dbReference type="PROSITE" id="PS00028">
    <property type="entry name" value="ZINC_FINGER_C2H2_1"/>
    <property type="match status" value="4"/>
</dbReference>
<organism evidence="4 5">
    <name type="scientific">Schistosoma rodhaini</name>
    <dbReference type="NCBI Taxonomy" id="6188"/>
    <lineage>
        <taxon>Eukaryota</taxon>
        <taxon>Metazoa</taxon>
        <taxon>Spiralia</taxon>
        <taxon>Lophotrochozoa</taxon>
        <taxon>Platyhelminthes</taxon>
        <taxon>Trematoda</taxon>
        <taxon>Digenea</taxon>
        <taxon>Strigeidida</taxon>
        <taxon>Schistosomatoidea</taxon>
        <taxon>Schistosomatidae</taxon>
        <taxon>Schistosoma</taxon>
    </lineage>
</organism>
<evidence type="ECO:0000256" key="2">
    <source>
        <dbReference type="SAM" id="MobiDB-lite"/>
    </source>
</evidence>
<dbReference type="PROSITE" id="PS50157">
    <property type="entry name" value="ZINC_FINGER_C2H2_2"/>
    <property type="match status" value="2"/>
</dbReference>
<dbReference type="Proteomes" id="UP000050792">
    <property type="component" value="Unassembled WGS sequence"/>
</dbReference>
<dbReference type="GO" id="GO:0005634">
    <property type="term" value="C:nucleus"/>
    <property type="evidence" value="ECO:0007669"/>
    <property type="project" value="TreeGrafter"/>
</dbReference>
<name>A0AA85GAP6_9TREM</name>
<evidence type="ECO:0000313" key="5">
    <source>
        <dbReference type="WBParaSite" id="SRDH1_84310.2"/>
    </source>
</evidence>
<keyword evidence="1" id="KW-0479">Metal-binding</keyword>
<dbReference type="PANTHER" id="PTHR12451">
    <property type="entry name" value="TRANSCRIPTION FACTOR CASTOR PROTEIN MING -RELATED"/>
    <property type="match status" value="1"/>
</dbReference>
<reference evidence="4" key="1">
    <citation type="submission" date="2022-06" db="EMBL/GenBank/DDBJ databases">
        <authorList>
            <person name="Berger JAMES D."/>
            <person name="Berger JAMES D."/>
        </authorList>
    </citation>
    <scope>NUCLEOTIDE SEQUENCE [LARGE SCALE GENOMIC DNA]</scope>
</reference>